<dbReference type="RefSeq" id="WP_191036938.1">
    <property type="nucleotide sequence ID" value="NZ_JACXAA010000001.1"/>
</dbReference>
<comment type="catalytic activity">
    <reaction evidence="3">
        <text>[protein]-L-glutamate 5-O-methyl ester + H2O = L-glutamyl-[protein] + methanol + H(+)</text>
        <dbReference type="Rhea" id="RHEA:23236"/>
        <dbReference type="Rhea" id="RHEA-COMP:10208"/>
        <dbReference type="Rhea" id="RHEA-COMP:10311"/>
        <dbReference type="ChEBI" id="CHEBI:15377"/>
        <dbReference type="ChEBI" id="CHEBI:15378"/>
        <dbReference type="ChEBI" id="CHEBI:17790"/>
        <dbReference type="ChEBI" id="CHEBI:29973"/>
        <dbReference type="ChEBI" id="CHEBI:82795"/>
        <dbReference type="EC" id="3.1.1.61"/>
    </reaction>
</comment>
<dbReference type="PANTHER" id="PTHR42872:SF3">
    <property type="entry name" value="PROTEIN-GLUTAMATE METHYLESTERASE_PROTEIN-GLUTAMINE GLUTAMINASE 1"/>
    <property type="match status" value="1"/>
</dbReference>
<dbReference type="Pfam" id="PF01339">
    <property type="entry name" value="CheB_methylest"/>
    <property type="match status" value="1"/>
</dbReference>
<evidence type="ECO:0000256" key="1">
    <source>
        <dbReference type="ARBA" id="ARBA00022801"/>
    </source>
</evidence>
<comment type="caution">
    <text evidence="6">The sequence shown here is derived from an EMBL/GenBank/DDBJ whole genome shotgun (WGS) entry which is preliminary data.</text>
</comment>
<feature type="active site" evidence="4">
    <location>
        <position position="50"/>
    </location>
</feature>
<evidence type="ECO:0000259" key="5">
    <source>
        <dbReference type="PROSITE" id="PS50122"/>
    </source>
</evidence>
<keyword evidence="1 4" id="KW-0378">Hydrolase</keyword>
<reference evidence="6" key="1">
    <citation type="submission" date="2020-09" db="EMBL/GenBank/DDBJ databases">
        <authorList>
            <person name="Kim M.K."/>
        </authorList>
    </citation>
    <scope>NUCLEOTIDE SEQUENCE</scope>
    <source>
        <strain evidence="6">BT704</strain>
    </source>
</reference>
<dbReference type="GO" id="GO:0005737">
    <property type="term" value="C:cytoplasm"/>
    <property type="evidence" value="ECO:0007669"/>
    <property type="project" value="InterPro"/>
</dbReference>
<sequence>MAETEIKPTPERSDCKVVLIGGSTGSIEVLLDLLPTLRAPLSFAIIIVLHRKNTADSTLADLLSHKTSLPLKEVDDKDSITAGSIYLAPADYHLLIEQNATFSLDDSEKVNHSRPSIDVTFESAAEIYGPSLVGVLLSGANADGKDGLIAIKKAGGLAVVQQPETAQAAFMPQQAILNAPIDYVVTIPELIRFVNQLNSFND</sequence>
<dbReference type="PANTHER" id="PTHR42872">
    <property type="entry name" value="PROTEIN-GLUTAMATE METHYLESTERASE/PROTEIN-GLUTAMINE GLUTAMINASE"/>
    <property type="match status" value="1"/>
</dbReference>
<dbReference type="Gene3D" id="3.40.50.180">
    <property type="entry name" value="Methylesterase CheB, C-terminal domain"/>
    <property type="match status" value="1"/>
</dbReference>
<dbReference type="GO" id="GO:0008984">
    <property type="term" value="F:protein-glutamate methylesterase activity"/>
    <property type="evidence" value="ECO:0007669"/>
    <property type="project" value="UniProtKB-EC"/>
</dbReference>
<feature type="domain" description="CheB-type methylesterase" evidence="5">
    <location>
        <begin position="11"/>
        <end position="190"/>
    </location>
</feature>
<name>A0A927GB55_9BACT</name>
<proteinExistence type="predicted"/>
<dbReference type="EMBL" id="JACXAA010000001">
    <property type="protein sequence ID" value="MBD2751284.1"/>
    <property type="molecule type" value="Genomic_DNA"/>
</dbReference>
<evidence type="ECO:0000256" key="4">
    <source>
        <dbReference type="PROSITE-ProRule" id="PRU00050"/>
    </source>
</evidence>
<dbReference type="InterPro" id="IPR035909">
    <property type="entry name" value="CheB_C"/>
</dbReference>
<dbReference type="SUPFAM" id="SSF52738">
    <property type="entry name" value="Methylesterase CheB, C-terminal domain"/>
    <property type="match status" value="1"/>
</dbReference>
<dbReference type="GO" id="GO:0006935">
    <property type="term" value="P:chemotaxis"/>
    <property type="evidence" value="ECO:0007669"/>
    <property type="project" value="UniProtKB-UniRule"/>
</dbReference>
<feature type="active site" evidence="4">
    <location>
        <position position="143"/>
    </location>
</feature>
<evidence type="ECO:0000256" key="2">
    <source>
        <dbReference type="ARBA" id="ARBA00039140"/>
    </source>
</evidence>
<organism evidence="6 7">
    <name type="scientific">Spirosoma validum</name>
    <dbReference type="NCBI Taxonomy" id="2771355"/>
    <lineage>
        <taxon>Bacteria</taxon>
        <taxon>Pseudomonadati</taxon>
        <taxon>Bacteroidota</taxon>
        <taxon>Cytophagia</taxon>
        <taxon>Cytophagales</taxon>
        <taxon>Cytophagaceae</taxon>
        <taxon>Spirosoma</taxon>
    </lineage>
</organism>
<dbReference type="InterPro" id="IPR000673">
    <property type="entry name" value="Sig_transdc_resp-reg_Me-estase"/>
</dbReference>
<protein>
    <recommendedName>
        <fullName evidence="2">protein-glutamate methylesterase</fullName>
        <ecNumber evidence="2">3.1.1.61</ecNumber>
    </recommendedName>
</protein>
<evidence type="ECO:0000256" key="3">
    <source>
        <dbReference type="ARBA" id="ARBA00048267"/>
    </source>
</evidence>
<dbReference type="AlphaFoldDB" id="A0A927GB55"/>
<feature type="active site" evidence="4">
    <location>
        <position position="23"/>
    </location>
</feature>
<dbReference type="EC" id="3.1.1.61" evidence="2"/>
<dbReference type="Proteomes" id="UP000653797">
    <property type="component" value="Unassembled WGS sequence"/>
</dbReference>
<evidence type="ECO:0000313" key="7">
    <source>
        <dbReference type="Proteomes" id="UP000653797"/>
    </source>
</evidence>
<accession>A0A927GB55</accession>
<evidence type="ECO:0000313" key="6">
    <source>
        <dbReference type="EMBL" id="MBD2751284.1"/>
    </source>
</evidence>
<gene>
    <name evidence="6" type="ORF">IC230_00155</name>
</gene>
<dbReference type="PROSITE" id="PS50122">
    <property type="entry name" value="CHEB"/>
    <property type="match status" value="1"/>
</dbReference>
<dbReference type="GO" id="GO:0000156">
    <property type="term" value="F:phosphorelay response regulator activity"/>
    <property type="evidence" value="ECO:0007669"/>
    <property type="project" value="InterPro"/>
</dbReference>
<keyword evidence="4" id="KW-0145">Chemotaxis</keyword>
<dbReference type="CDD" id="cd16433">
    <property type="entry name" value="CheB"/>
    <property type="match status" value="1"/>
</dbReference>
<keyword evidence="7" id="KW-1185">Reference proteome</keyword>